<dbReference type="Proteomes" id="UP000343370">
    <property type="component" value="Segment"/>
</dbReference>
<evidence type="ECO:0000313" key="2">
    <source>
        <dbReference type="Proteomes" id="UP000343370"/>
    </source>
</evidence>
<gene>
    <name evidence="1" type="ORF">Sam112_gp13</name>
</gene>
<keyword evidence="2" id="KW-1185">Reference proteome</keyword>
<organism evidence="1 2">
    <name type="scientific">Bacillus phage vB_BcM_Sam112</name>
    <dbReference type="NCBI Taxonomy" id="2663324"/>
    <lineage>
        <taxon>Viruses</taxon>
        <taxon>Duplodnaviria</taxon>
        <taxon>Heunggongvirae</taxon>
        <taxon>Uroviricota</taxon>
        <taxon>Caudoviricetes</taxon>
        <taxon>Trautnerviridae</taxon>
        <taxon>Prospektnaukivirus</taxon>
        <taxon>Prospektnaukivirus sam112</taxon>
    </lineage>
</organism>
<evidence type="ECO:0000313" key="1">
    <source>
        <dbReference type="EMBL" id="QGF21717.1"/>
    </source>
</evidence>
<sequence>MAVEIFDFKKVSLVVDGVFGTGFMDGTAITAEKNEDNKIPHVGADGDVTFSNSADETGTITATIKQTSPFLKHLIRLSNNKDRLFPVQIIDQNTNKVRVGGTQCVILKTPTIEWGSEVAGVEVPIYVGDYNVTSE</sequence>
<protein>
    <submittedName>
        <fullName evidence="1">Tail tube protein</fullName>
    </submittedName>
</protein>
<proteinExistence type="predicted"/>
<dbReference type="NCBIfam" id="NF047581">
    <property type="entry name" value="gp105_phage_fam"/>
    <property type="match status" value="1"/>
</dbReference>
<dbReference type="EMBL" id="MN604230">
    <property type="protein sequence ID" value="QGF21717.1"/>
    <property type="molecule type" value="Genomic_DNA"/>
</dbReference>
<dbReference type="Pfam" id="PF11681">
    <property type="entry name" value="Phage_Tube_PhiTE"/>
    <property type="match status" value="1"/>
</dbReference>
<name>A0A5Q2F758_9CAUD</name>
<accession>A0A5Q2F758</accession>
<reference evidence="1 2" key="1">
    <citation type="submission" date="2019-10" db="EMBL/GenBank/DDBJ databases">
        <authorList>
            <person name="Kazantseva O."/>
            <person name="Piligrimova E."/>
            <person name="Shadrin A."/>
            <person name="Zagorodny V."/>
        </authorList>
    </citation>
    <scope>NUCLEOTIDE SEQUENCE [LARGE SCALE GENOMIC DNA]</scope>
</reference>
<dbReference type="InterPro" id="IPR021695">
    <property type="entry name" value="Phage_KPP10_Orf10"/>
</dbReference>